<proteinExistence type="predicted"/>
<sequence length="142" mass="15853">MDDANLQESAGPELGQVTAQSSSSSSVPVEPGQEFEVFLSFKGEDTRKTFTDCLYCCLTDAGIRAFRDNEELHVGEEIGPKLMRSIEQSKICIPIFSKGYASSKWCLKEVTEMVKCMKKATGHLIMPIFLDVTPDEKSRRIH</sequence>
<dbReference type="PROSITE" id="PS50104">
    <property type="entry name" value="TIR"/>
    <property type="match status" value="1"/>
</dbReference>
<dbReference type="PANTHER" id="PTHR32009:SF39">
    <property type="entry name" value="TIR DOMAIN-CONTAINING PROTEIN"/>
    <property type="match status" value="1"/>
</dbReference>
<evidence type="ECO:0000259" key="6">
    <source>
        <dbReference type="PROSITE" id="PS50104"/>
    </source>
</evidence>
<evidence type="ECO:0000313" key="7">
    <source>
        <dbReference type="EMBL" id="PKI34726.1"/>
    </source>
</evidence>
<dbReference type="Proteomes" id="UP000233551">
    <property type="component" value="Unassembled WGS sequence"/>
</dbReference>
<dbReference type="SUPFAM" id="SSF52200">
    <property type="entry name" value="Toll/Interleukin receptor TIR domain"/>
    <property type="match status" value="1"/>
</dbReference>
<dbReference type="GO" id="GO:0007165">
    <property type="term" value="P:signal transduction"/>
    <property type="evidence" value="ECO:0007669"/>
    <property type="project" value="InterPro"/>
</dbReference>
<gene>
    <name evidence="7" type="ORF">CRG98_044882</name>
</gene>
<evidence type="ECO:0000256" key="5">
    <source>
        <dbReference type="SAM" id="MobiDB-lite"/>
    </source>
</evidence>
<dbReference type="EMBL" id="PGOL01005741">
    <property type="protein sequence ID" value="PKI34726.1"/>
    <property type="molecule type" value="Genomic_DNA"/>
</dbReference>
<comment type="caution">
    <text evidence="7">The sequence shown here is derived from an EMBL/GenBank/DDBJ whole genome shotgun (WGS) entry which is preliminary data.</text>
</comment>
<dbReference type="Gene3D" id="3.40.50.10140">
    <property type="entry name" value="Toll/interleukin-1 receptor homology (TIR) domain"/>
    <property type="match status" value="1"/>
</dbReference>
<dbReference type="InterPro" id="IPR000157">
    <property type="entry name" value="TIR_dom"/>
</dbReference>
<dbReference type="Pfam" id="PF01582">
    <property type="entry name" value="TIR"/>
    <property type="match status" value="1"/>
</dbReference>
<name>A0A2I0HTY1_PUNGR</name>
<dbReference type="SMART" id="SM00255">
    <property type="entry name" value="TIR"/>
    <property type="match status" value="1"/>
</dbReference>
<dbReference type="EC" id="3.2.2.6" evidence="1"/>
<reference evidence="7 8" key="1">
    <citation type="submission" date="2017-11" db="EMBL/GenBank/DDBJ databases">
        <title>De-novo sequencing of pomegranate (Punica granatum L.) genome.</title>
        <authorList>
            <person name="Akparov Z."/>
            <person name="Amiraslanov A."/>
            <person name="Hajiyeva S."/>
            <person name="Abbasov M."/>
            <person name="Kaur K."/>
            <person name="Hamwieh A."/>
            <person name="Solovyev V."/>
            <person name="Salamov A."/>
            <person name="Braich B."/>
            <person name="Kosarev P."/>
            <person name="Mahmoud A."/>
            <person name="Hajiyev E."/>
            <person name="Babayeva S."/>
            <person name="Izzatullayeva V."/>
            <person name="Mammadov A."/>
            <person name="Mammadov A."/>
            <person name="Sharifova S."/>
            <person name="Ojaghi J."/>
            <person name="Eynullazada K."/>
            <person name="Bayramov B."/>
            <person name="Abdulazimova A."/>
            <person name="Shahmuradov I."/>
        </authorList>
    </citation>
    <scope>NUCLEOTIDE SEQUENCE [LARGE SCALE GENOMIC DNA]</scope>
    <source>
        <strain evidence="8">cv. AG2017</strain>
        <tissue evidence="7">Leaf</tissue>
    </source>
</reference>
<keyword evidence="2" id="KW-0378">Hydrolase</keyword>
<keyword evidence="8" id="KW-1185">Reference proteome</keyword>
<evidence type="ECO:0000256" key="3">
    <source>
        <dbReference type="ARBA" id="ARBA00023027"/>
    </source>
</evidence>
<dbReference type="AlphaFoldDB" id="A0A2I0HTY1"/>
<organism evidence="7 8">
    <name type="scientific">Punica granatum</name>
    <name type="common">Pomegranate</name>
    <dbReference type="NCBI Taxonomy" id="22663"/>
    <lineage>
        <taxon>Eukaryota</taxon>
        <taxon>Viridiplantae</taxon>
        <taxon>Streptophyta</taxon>
        <taxon>Embryophyta</taxon>
        <taxon>Tracheophyta</taxon>
        <taxon>Spermatophyta</taxon>
        <taxon>Magnoliopsida</taxon>
        <taxon>eudicotyledons</taxon>
        <taxon>Gunneridae</taxon>
        <taxon>Pentapetalae</taxon>
        <taxon>rosids</taxon>
        <taxon>malvids</taxon>
        <taxon>Myrtales</taxon>
        <taxon>Lythraceae</taxon>
        <taxon>Punica</taxon>
    </lineage>
</organism>
<evidence type="ECO:0000256" key="4">
    <source>
        <dbReference type="ARBA" id="ARBA00047304"/>
    </source>
</evidence>
<feature type="domain" description="TIR" evidence="6">
    <location>
        <begin position="33"/>
        <end position="142"/>
    </location>
</feature>
<dbReference type="InterPro" id="IPR035897">
    <property type="entry name" value="Toll_tir_struct_dom_sf"/>
</dbReference>
<protein>
    <recommendedName>
        <fullName evidence="1">ADP-ribosyl cyclase/cyclic ADP-ribose hydrolase</fullName>
        <ecNumber evidence="1">3.2.2.6</ecNumber>
    </recommendedName>
</protein>
<evidence type="ECO:0000313" key="8">
    <source>
        <dbReference type="Proteomes" id="UP000233551"/>
    </source>
</evidence>
<dbReference type="GO" id="GO:0061809">
    <property type="term" value="F:NAD+ nucleosidase activity, cyclic ADP-ribose generating"/>
    <property type="evidence" value="ECO:0007669"/>
    <property type="project" value="UniProtKB-EC"/>
</dbReference>
<comment type="catalytic activity">
    <reaction evidence="4">
        <text>NAD(+) + H2O = ADP-D-ribose + nicotinamide + H(+)</text>
        <dbReference type="Rhea" id="RHEA:16301"/>
        <dbReference type="ChEBI" id="CHEBI:15377"/>
        <dbReference type="ChEBI" id="CHEBI:15378"/>
        <dbReference type="ChEBI" id="CHEBI:17154"/>
        <dbReference type="ChEBI" id="CHEBI:57540"/>
        <dbReference type="ChEBI" id="CHEBI:57967"/>
        <dbReference type="EC" id="3.2.2.6"/>
    </reaction>
    <physiologicalReaction direction="left-to-right" evidence="4">
        <dbReference type="Rhea" id="RHEA:16302"/>
    </physiologicalReaction>
</comment>
<keyword evidence="3" id="KW-0520">NAD</keyword>
<dbReference type="STRING" id="22663.A0A2I0HTY1"/>
<feature type="region of interest" description="Disordered" evidence="5">
    <location>
        <begin position="1"/>
        <end position="29"/>
    </location>
</feature>
<accession>A0A2I0HTY1</accession>
<evidence type="ECO:0000256" key="1">
    <source>
        <dbReference type="ARBA" id="ARBA00011982"/>
    </source>
</evidence>
<evidence type="ECO:0000256" key="2">
    <source>
        <dbReference type="ARBA" id="ARBA00022801"/>
    </source>
</evidence>
<dbReference type="PANTHER" id="PTHR32009">
    <property type="entry name" value="TMV RESISTANCE PROTEIN N-LIKE"/>
    <property type="match status" value="1"/>
</dbReference>